<comment type="catalytic activity">
    <reaction evidence="25">
        <text>FAD = riboflavin cyclic-4',5'-phosphate + AMP + H(+)</text>
        <dbReference type="Rhea" id="RHEA:13729"/>
        <dbReference type="ChEBI" id="CHEBI:15378"/>
        <dbReference type="ChEBI" id="CHEBI:57692"/>
        <dbReference type="ChEBI" id="CHEBI:76202"/>
        <dbReference type="ChEBI" id="CHEBI:456215"/>
        <dbReference type="EC" id="4.6.1.15"/>
    </reaction>
</comment>
<evidence type="ECO:0000256" key="2">
    <source>
        <dbReference type="ARBA" id="ARBA00001941"/>
    </source>
</evidence>
<comment type="cofactor">
    <cofactor evidence="3">
        <name>Mg(2+)</name>
        <dbReference type="ChEBI" id="CHEBI:18420"/>
    </cofactor>
</comment>
<evidence type="ECO:0000256" key="28">
    <source>
        <dbReference type="PIRSR" id="PIRSR612734-2"/>
    </source>
</evidence>
<dbReference type="NCBIfam" id="NF011049">
    <property type="entry name" value="PRK14479.1"/>
    <property type="match status" value="1"/>
</dbReference>
<evidence type="ECO:0000256" key="14">
    <source>
        <dbReference type="ARBA" id="ARBA00022827"/>
    </source>
</evidence>
<keyword evidence="19" id="KW-0511">Multifunctional enzyme</keyword>
<name>A0A852FIZ3_PEUTA</name>
<dbReference type="SUPFAM" id="SSF101473">
    <property type="entry name" value="DhaL-like"/>
    <property type="match status" value="1"/>
</dbReference>
<evidence type="ECO:0000256" key="8">
    <source>
        <dbReference type="ARBA" id="ARBA00022553"/>
    </source>
</evidence>
<dbReference type="Gene3D" id="3.40.50.10440">
    <property type="entry name" value="Dihydroxyacetone kinase, domain 1"/>
    <property type="match status" value="1"/>
</dbReference>
<comment type="function">
    <text evidence="22">Catalyzes both the phosphorylation of dihydroxyacetone and of glyceraldehyde, and the splitting of ribonucleoside diphosphate-X compounds among which FAD is the best substrate. Represses IFIH1-mediated cellular antiviral response.</text>
</comment>
<feature type="active site" description="Tele-hemiaminal-histidine intermediate" evidence="27">
    <location>
        <position position="220"/>
    </location>
</feature>
<evidence type="ECO:0000256" key="24">
    <source>
        <dbReference type="ARBA" id="ARBA00047974"/>
    </source>
</evidence>
<feature type="domain" description="DhaL" evidence="30">
    <location>
        <begin position="371"/>
        <end position="570"/>
    </location>
</feature>
<dbReference type="GO" id="GO:0019563">
    <property type="term" value="P:glycerol catabolic process"/>
    <property type="evidence" value="ECO:0007669"/>
    <property type="project" value="TreeGrafter"/>
</dbReference>
<comment type="catalytic activity">
    <reaction evidence="24">
        <text>D-glyceraldehyde + ATP = D-glyceraldehyde 3-phosphate + ADP + H(+)</text>
        <dbReference type="Rhea" id="RHEA:13941"/>
        <dbReference type="ChEBI" id="CHEBI:15378"/>
        <dbReference type="ChEBI" id="CHEBI:17378"/>
        <dbReference type="ChEBI" id="CHEBI:30616"/>
        <dbReference type="ChEBI" id="CHEBI:59776"/>
        <dbReference type="ChEBI" id="CHEBI:456216"/>
        <dbReference type="EC" id="2.7.1.28"/>
    </reaction>
</comment>
<dbReference type="Gene3D" id="3.30.1180.20">
    <property type="entry name" value="Dihydroxyacetone kinase, domain 2"/>
    <property type="match status" value="1"/>
</dbReference>
<keyword evidence="17" id="KW-0464">Manganese</keyword>
<dbReference type="PANTHER" id="PTHR28629">
    <property type="entry name" value="TRIOKINASE/FMN CYCLASE"/>
    <property type="match status" value="1"/>
</dbReference>
<keyword evidence="8" id="KW-0597">Phosphoprotein</keyword>
<feature type="non-terminal residue" evidence="32">
    <location>
        <position position="1"/>
    </location>
</feature>
<keyword evidence="20" id="KW-0170">Cobalt</keyword>
<evidence type="ECO:0000256" key="25">
    <source>
        <dbReference type="ARBA" id="ARBA00048526"/>
    </source>
</evidence>
<feature type="non-terminal residue" evidence="32">
    <location>
        <position position="570"/>
    </location>
</feature>
<evidence type="ECO:0000256" key="21">
    <source>
        <dbReference type="ARBA" id="ARBA00032426"/>
    </source>
</evidence>
<keyword evidence="16" id="KW-0460">Magnesium</keyword>
<evidence type="ECO:0000256" key="9">
    <source>
        <dbReference type="ARBA" id="ARBA00022630"/>
    </source>
</evidence>
<dbReference type="Pfam" id="PF02733">
    <property type="entry name" value="Dak1"/>
    <property type="match status" value="1"/>
</dbReference>
<dbReference type="FunFam" id="3.40.50.10440:FF:000001">
    <property type="entry name" value="Dihydroxyacetone kinase, DhaK subunit"/>
    <property type="match status" value="1"/>
</dbReference>
<keyword evidence="33" id="KW-1185">Reference proteome</keyword>
<dbReference type="PROSITE" id="PS51481">
    <property type="entry name" value="DHAK"/>
    <property type="match status" value="1"/>
</dbReference>
<evidence type="ECO:0000256" key="29">
    <source>
        <dbReference type="SAM" id="MobiDB-lite"/>
    </source>
</evidence>
<dbReference type="SUPFAM" id="SSF82549">
    <property type="entry name" value="DAK1/DegV-like"/>
    <property type="match status" value="1"/>
</dbReference>
<dbReference type="Proteomes" id="UP000629713">
    <property type="component" value="Unassembled WGS sequence"/>
</dbReference>
<dbReference type="Pfam" id="PF02734">
    <property type="entry name" value="Dak2"/>
    <property type="match status" value="1"/>
</dbReference>
<dbReference type="GO" id="GO:0034012">
    <property type="term" value="F:FAD-AMP lyase (cyclizing) activity"/>
    <property type="evidence" value="ECO:0007669"/>
    <property type="project" value="UniProtKB-EC"/>
</dbReference>
<feature type="compositionally biased region" description="Basic and acidic residues" evidence="29">
    <location>
        <begin position="345"/>
        <end position="362"/>
    </location>
</feature>
<evidence type="ECO:0000313" key="33">
    <source>
        <dbReference type="Proteomes" id="UP000629713"/>
    </source>
</evidence>
<dbReference type="PANTHER" id="PTHR28629:SF4">
    <property type="entry name" value="TRIOKINASE_FMN CYCLASE"/>
    <property type="match status" value="1"/>
</dbReference>
<keyword evidence="10" id="KW-0808">Transferase</keyword>
<proteinExistence type="predicted"/>
<keyword evidence="15" id="KW-0067">ATP-binding</keyword>
<dbReference type="NCBIfam" id="TIGR02361">
    <property type="entry name" value="dak_ATP"/>
    <property type="match status" value="1"/>
</dbReference>
<accession>A0A852FIZ3</accession>
<evidence type="ECO:0000256" key="20">
    <source>
        <dbReference type="ARBA" id="ARBA00023285"/>
    </source>
</evidence>
<evidence type="ECO:0000256" key="17">
    <source>
        <dbReference type="ARBA" id="ARBA00023211"/>
    </source>
</evidence>
<keyword evidence="14" id="KW-0274">FAD</keyword>
<evidence type="ECO:0000256" key="15">
    <source>
        <dbReference type="ARBA" id="ARBA00022840"/>
    </source>
</evidence>
<evidence type="ECO:0000259" key="30">
    <source>
        <dbReference type="PROSITE" id="PS51480"/>
    </source>
</evidence>
<dbReference type="EC" id="4.6.1.15" evidence="6"/>
<evidence type="ECO:0000256" key="18">
    <source>
        <dbReference type="ARBA" id="ARBA00023239"/>
    </source>
</evidence>
<evidence type="ECO:0000256" key="26">
    <source>
        <dbReference type="ARBA" id="ARBA00048898"/>
    </source>
</evidence>
<feature type="region of interest" description="Disordered" evidence="29">
    <location>
        <begin position="344"/>
        <end position="372"/>
    </location>
</feature>
<evidence type="ECO:0000313" key="32">
    <source>
        <dbReference type="EMBL" id="NXQ13852.1"/>
    </source>
</evidence>
<dbReference type="GO" id="GO:0050354">
    <property type="term" value="F:triokinase activity"/>
    <property type="evidence" value="ECO:0007669"/>
    <property type="project" value="UniProtKB-EC"/>
</dbReference>
<evidence type="ECO:0000256" key="27">
    <source>
        <dbReference type="PIRSR" id="PIRSR612734-1"/>
    </source>
</evidence>
<dbReference type="PROSITE" id="PS51480">
    <property type="entry name" value="DHAL"/>
    <property type="match status" value="1"/>
</dbReference>
<feature type="binding site" evidence="28">
    <location>
        <position position="113"/>
    </location>
    <ligand>
        <name>substrate</name>
    </ligand>
</feature>
<dbReference type="InterPro" id="IPR004006">
    <property type="entry name" value="DhaK_dom"/>
</dbReference>
<dbReference type="GO" id="GO:0005829">
    <property type="term" value="C:cytosol"/>
    <property type="evidence" value="ECO:0007669"/>
    <property type="project" value="TreeGrafter"/>
</dbReference>
<evidence type="ECO:0000256" key="5">
    <source>
        <dbReference type="ARBA" id="ARBA00012110"/>
    </source>
</evidence>
<comment type="cofactor">
    <cofactor evidence="1">
        <name>Mn(2+)</name>
        <dbReference type="ChEBI" id="CHEBI:29035"/>
    </cofactor>
</comment>
<feature type="domain" description="DhaK" evidence="31">
    <location>
        <begin position="8"/>
        <end position="335"/>
    </location>
</feature>
<evidence type="ECO:0000256" key="19">
    <source>
        <dbReference type="ARBA" id="ARBA00023268"/>
    </source>
</evidence>
<dbReference type="FunFam" id="3.30.1180.20:FF:000003">
    <property type="entry name" value="triokinase/FMN cyclase isoform X1"/>
    <property type="match status" value="1"/>
</dbReference>
<evidence type="ECO:0000256" key="22">
    <source>
        <dbReference type="ARBA" id="ARBA00045490"/>
    </source>
</evidence>
<dbReference type="InterPro" id="IPR050861">
    <property type="entry name" value="Dihydroxyacetone_Kinase"/>
</dbReference>
<dbReference type="AlphaFoldDB" id="A0A852FIZ3"/>
<dbReference type="EC" id="2.7.1.29" evidence="4"/>
<evidence type="ECO:0000256" key="16">
    <source>
        <dbReference type="ARBA" id="ARBA00022842"/>
    </source>
</evidence>
<dbReference type="EC" id="2.7.1.28" evidence="5"/>
<comment type="cofactor">
    <cofactor evidence="2">
        <name>Co(2+)</name>
        <dbReference type="ChEBI" id="CHEBI:48828"/>
    </cofactor>
</comment>
<comment type="subunit">
    <text evidence="23">Homodimer. Interacts with IFIH1 (via the CARD domains), the interaction is inhibited by viral infection.</text>
</comment>
<evidence type="ECO:0000259" key="31">
    <source>
        <dbReference type="PROSITE" id="PS51481"/>
    </source>
</evidence>
<dbReference type="InterPro" id="IPR036117">
    <property type="entry name" value="DhaL_dom_sf"/>
</dbReference>
<reference evidence="32" key="1">
    <citation type="submission" date="2019-09" db="EMBL/GenBank/DDBJ databases">
        <title>Bird 10,000 Genomes (B10K) Project - Family phase.</title>
        <authorList>
            <person name="Zhang G."/>
        </authorList>
    </citation>
    <scope>NUCLEOTIDE SEQUENCE</scope>
    <source>
        <strain evidence="32">B10K-DU-002-52</strain>
        <tissue evidence="32">Muscle</tissue>
    </source>
</reference>
<dbReference type="GO" id="GO:0005524">
    <property type="term" value="F:ATP binding"/>
    <property type="evidence" value="ECO:0007669"/>
    <property type="project" value="UniProtKB-KW"/>
</dbReference>
<protein>
    <recommendedName>
        <fullName evidence="7">Triokinase/FMN cyclase</fullName>
        <ecNumber evidence="5">2.7.1.28</ecNumber>
        <ecNumber evidence="4">2.7.1.29</ecNumber>
        <ecNumber evidence="6">4.6.1.15</ecNumber>
    </recommendedName>
    <alternativeName>
        <fullName evidence="21">Bifunctional ATP-dependent dihydroxyacetone kinase/FAD-AMP lyase (cyclizing)</fullName>
    </alternativeName>
</protein>
<dbReference type="Gene3D" id="1.25.40.340">
    <property type="match status" value="1"/>
</dbReference>
<feature type="binding site" evidence="28">
    <location>
        <begin position="55"/>
        <end position="58"/>
    </location>
    <ligand>
        <name>substrate</name>
    </ligand>
</feature>
<sequence length="570" mass="58421">VPKKLVTTVAGCADDALAGLVACNPGLRLLQGHRVVLRDDLQAIRGRVALLSGGGSGHEPAHAGYVGKGMLTGVVAGAMFASPSVGSILAAIRAVAQAGAAGVLLIVMNYTGDRLNFGMALERARAEGADVRMVVVGDDCAFTAPGKAGRRGICGTILVHKVAGALAEAGASLDEIEKKAIAAAKTTGTLGVSLSPCSIPGSKPSFQLAQDEMELGLGIHGEAGVLRMKVLPADKAVETMLKHMTDPSSASHLSLTPGSSVVLVVNNLGGLSCLELGIVAGAAVRSLENRGIRIARALVGCFMTAMEMAGVSLTVMLVDEELLKLIDAKTTAMAWPNILAGPATARREEVPAPREAPKKPQDETGTGPGTARVERVLQRVCSTLLDMKDKLNELDRGAGDGDCGHTHAQAAQAIQEWMRSRPPPAAPSLLFSGLADVVLEQMGGSSGVLYGLFLTAAARSLQGQNGSPAWADAMDAGIEAMQRYGGAAPGDRTMLDSLFAAAQALHSLRSPGADPLQVLAVAVQRAEEAAEATRHMEAGAGRASYVHSARLEQPDPGAVAVAAVLGAVLE</sequence>
<dbReference type="InterPro" id="IPR012734">
    <property type="entry name" value="DhaK_ATP"/>
</dbReference>
<keyword evidence="12" id="KW-0547">Nucleotide-binding</keyword>
<evidence type="ECO:0000256" key="6">
    <source>
        <dbReference type="ARBA" id="ARBA00012578"/>
    </source>
</evidence>
<keyword evidence="11" id="KW-0479">Metal-binding</keyword>
<dbReference type="GO" id="GO:0004371">
    <property type="term" value="F:glycerone kinase activity"/>
    <property type="evidence" value="ECO:0007669"/>
    <property type="project" value="UniProtKB-EC"/>
</dbReference>
<evidence type="ECO:0000256" key="7">
    <source>
        <dbReference type="ARBA" id="ARBA00018932"/>
    </source>
</evidence>
<comment type="caution">
    <text evidence="32">The sequence shown here is derived from an EMBL/GenBank/DDBJ whole genome shotgun (WGS) entry which is preliminary data.</text>
</comment>
<evidence type="ECO:0000256" key="4">
    <source>
        <dbReference type="ARBA" id="ARBA00012107"/>
    </source>
</evidence>
<dbReference type="EMBL" id="WBNO01010670">
    <property type="protein sequence ID" value="NXQ13852.1"/>
    <property type="molecule type" value="Genomic_DNA"/>
</dbReference>
<evidence type="ECO:0000256" key="1">
    <source>
        <dbReference type="ARBA" id="ARBA00001936"/>
    </source>
</evidence>
<dbReference type="SMART" id="SM01120">
    <property type="entry name" value="Dak2"/>
    <property type="match status" value="1"/>
</dbReference>
<evidence type="ECO:0000256" key="3">
    <source>
        <dbReference type="ARBA" id="ARBA00001946"/>
    </source>
</evidence>
<dbReference type="GO" id="GO:0046872">
    <property type="term" value="F:metal ion binding"/>
    <property type="evidence" value="ECO:0007669"/>
    <property type="project" value="UniProtKB-KW"/>
</dbReference>
<keyword evidence="18" id="KW-0456">Lyase</keyword>
<gene>
    <name evidence="32" type="primary">Tkfc</name>
    <name evidence="32" type="ORF">PEUTAE_R01425</name>
</gene>
<dbReference type="FunFam" id="1.25.40.340:FF:000001">
    <property type="entry name" value="Dihydroxyacetone kinase 1"/>
    <property type="match status" value="1"/>
</dbReference>
<evidence type="ECO:0000256" key="23">
    <source>
        <dbReference type="ARBA" id="ARBA00046681"/>
    </source>
</evidence>
<evidence type="ECO:0000256" key="13">
    <source>
        <dbReference type="ARBA" id="ARBA00022777"/>
    </source>
</evidence>
<evidence type="ECO:0000256" key="10">
    <source>
        <dbReference type="ARBA" id="ARBA00022679"/>
    </source>
</evidence>
<comment type="catalytic activity">
    <reaction evidence="26">
        <text>dihydroxyacetone + ATP = dihydroxyacetone phosphate + ADP + H(+)</text>
        <dbReference type="Rhea" id="RHEA:15773"/>
        <dbReference type="ChEBI" id="CHEBI:15378"/>
        <dbReference type="ChEBI" id="CHEBI:16016"/>
        <dbReference type="ChEBI" id="CHEBI:30616"/>
        <dbReference type="ChEBI" id="CHEBI:57642"/>
        <dbReference type="ChEBI" id="CHEBI:456216"/>
        <dbReference type="EC" id="2.7.1.29"/>
    </reaction>
</comment>
<organism evidence="32 33">
    <name type="scientific">Peucedramus taeniatus</name>
    <name type="common">Olive warbler</name>
    <dbReference type="NCBI Taxonomy" id="135441"/>
    <lineage>
        <taxon>Eukaryota</taxon>
        <taxon>Metazoa</taxon>
        <taxon>Chordata</taxon>
        <taxon>Craniata</taxon>
        <taxon>Vertebrata</taxon>
        <taxon>Euteleostomi</taxon>
        <taxon>Archelosauria</taxon>
        <taxon>Archosauria</taxon>
        <taxon>Dinosauria</taxon>
        <taxon>Saurischia</taxon>
        <taxon>Theropoda</taxon>
        <taxon>Coelurosauria</taxon>
        <taxon>Aves</taxon>
        <taxon>Neognathae</taxon>
        <taxon>Neoaves</taxon>
        <taxon>Telluraves</taxon>
        <taxon>Australaves</taxon>
        <taxon>Passeriformes</taxon>
        <taxon>Passeroidea</taxon>
        <taxon>Fringillidae</taxon>
        <taxon>Peucedraminae</taxon>
        <taxon>Peucedramus</taxon>
    </lineage>
</organism>
<dbReference type="InterPro" id="IPR004007">
    <property type="entry name" value="DhaL_dom"/>
</dbReference>
<evidence type="ECO:0000256" key="11">
    <source>
        <dbReference type="ARBA" id="ARBA00022723"/>
    </source>
</evidence>
<keyword evidence="9" id="KW-0285">Flavoprotein</keyword>
<evidence type="ECO:0000256" key="12">
    <source>
        <dbReference type="ARBA" id="ARBA00022741"/>
    </source>
</evidence>
<keyword evidence="13" id="KW-0418">Kinase</keyword>